<reference evidence="1 2" key="1">
    <citation type="journal article" date="2020" name="Biotechnol. Biofuels">
        <title>New insights from the biogas microbiome by comprehensive genome-resolved metagenomics of nearly 1600 species originating from multiple anaerobic digesters.</title>
        <authorList>
            <person name="Campanaro S."/>
            <person name="Treu L."/>
            <person name="Rodriguez-R L.M."/>
            <person name="Kovalovszki A."/>
            <person name="Ziels R.M."/>
            <person name="Maus I."/>
            <person name="Zhu X."/>
            <person name="Kougias P.G."/>
            <person name="Basile A."/>
            <person name="Luo G."/>
            <person name="Schluter A."/>
            <person name="Konstantinidis K.T."/>
            <person name="Angelidaki I."/>
        </authorList>
    </citation>
    <scope>NUCLEOTIDE SEQUENCE [LARGE SCALE GENOMIC DNA]</scope>
    <source>
        <strain evidence="1">AS27yjCOA_65</strain>
    </source>
</reference>
<dbReference type="SUPFAM" id="SSF53335">
    <property type="entry name" value="S-adenosyl-L-methionine-dependent methyltransferases"/>
    <property type="match status" value="1"/>
</dbReference>
<evidence type="ECO:0000313" key="2">
    <source>
        <dbReference type="Proteomes" id="UP000524246"/>
    </source>
</evidence>
<evidence type="ECO:0000313" key="1">
    <source>
        <dbReference type="EMBL" id="NMC63842.1"/>
    </source>
</evidence>
<dbReference type="Gene3D" id="3.40.50.150">
    <property type="entry name" value="Vaccinia Virus protein VP39"/>
    <property type="match status" value="1"/>
</dbReference>
<keyword evidence="1" id="KW-0489">Methyltransferase</keyword>
<proteinExistence type="predicted"/>
<comment type="caution">
    <text evidence="1">The sequence shown here is derived from an EMBL/GenBank/DDBJ whole genome shotgun (WGS) entry which is preliminary data.</text>
</comment>
<accession>A0A7X9FT51</accession>
<name>A0A7X9FT51_9DELT</name>
<protein>
    <submittedName>
        <fullName evidence="1">Methyltransferase type 12</fullName>
    </submittedName>
</protein>
<dbReference type="EMBL" id="JAAZON010000540">
    <property type="protein sequence ID" value="NMC63842.1"/>
    <property type="molecule type" value="Genomic_DNA"/>
</dbReference>
<dbReference type="GO" id="GO:0032259">
    <property type="term" value="P:methylation"/>
    <property type="evidence" value="ECO:0007669"/>
    <property type="project" value="UniProtKB-KW"/>
</dbReference>
<sequence length="271" mass="30150">MSKYDLLRDSKGLEAFKEALSFYIKPGMKILELGSSGGLLSFLAAKLGAEVDCVENDPVYLSTLLDFLRLNDCTEVNVIEADPEAFVPDEKVDVVICEKLHAALLEEKQIQVISSFKRNYLEKFGEASLPLFVPEATLLAIQPVQYSFDFYGFKAPVPMFFDPYNPQTGLVELGDPVLYSSFEYRKTLPLDFSWSGNLAVKVDGTFSALRIITKNLVGIFVESKTSADWHNEYLVIPVPNEKKVKTGDIVRLSFSYQAGGSLESLVESVSL</sequence>
<dbReference type="CDD" id="cd02440">
    <property type="entry name" value="AdoMet_MTases"/>
    <property type="match status" value="1"/>
</dbReference>
<dbReference type="Pfam" id="PF06325">
    <property type="entry name" value="PrmA"/>
    <property type="match status" value="1"/>
</dbReference>
<dbReference type="Proteomes" id="UP000524246">
    <property type="component" value="Unassembled WGS sequence"/>
</dbReference>
<dbReference type="GO" id="GO:0008168">
    <property type="term" value="F:methyltransferase activity"/>
    <property type="evidence" value="ECO:0007669"/>
    <property type="project" value="UniProtKB-KW"/>
</dbReference>
<dbReference type="AlphaFoldDB" id="A0A7X9FT51"/>
<dbReference type="InterPro" id="IPR029063">
    <property type="entry name" value="SAM-dependent_MTases_sf"/>
</dbReference>
<organism evidence="1 2">
    <name type="scientific">SAR324 cluster bacterium</name>
    <dbReference type="NCBI Taxonomy" id="2024889"/>
    <lineage>
        <taxon>Bacteria</taxon>
        <taxon>Deltaproteobacteria</taxon>
        <taxon>SAR324 cluster</taxon>
    </lineage>
</organism>
<gene>
    <name evidence="1" type="ORF">GYA55_11825</name>
</gene>
<keyword evidence="1" id="KW-0808">Transferase</keyword>